<evidence type="ECO:0000256" key="10">
    <source>
        <dbReference type="ARBA" id="ARBA00048567"/>
    </source>
</evidence>
<keyword evidence="4 11" id="KW-0028">Amino-acid biosynthesis</keyword>
<evidence type="ECO:0000313" key="13">
    <source>
        <dbReference type="Proteomes" id="UP000186868"/>
    </source>
</evidence>
<name>A0A1U7HHF4_9CYAN</name>
<proteinExistence type="inferred from homology"/>
<evidence type="ECO:0000256" key="7">
    <source>
        <dbReference type="ARBA" id="ARBA00022777"/>
    </source>
</evidence>
<dbReference type="UniPathway" id="UPA00053">
    <property type="reaction ID" value="UER00088"/>
</dbReference>
<comment type="pathway">
    <text evidence="1 11">Metabolic intermediate biosynthesis; chorismate biosynthesis; chorismate from D-erythrose 4-phosphate and phosphoenolpyruvate: step 5/7.</text>
</comment>
<comment type="catalytic activity">
    <reaction evidence="10 11">
        <text>shikimate + ATP = 3-phosphoshikimate + ADP + H(+)</text>
        <dbReference type="Rhea" id="RHEA:13121"/>
        <dbReference type="ChEBI" id="CHEBI:15378"/>
        <dbReference type="ChEBI" id="CHEBI:30616"/>
        <dbReference type="ChEBI" id="CHEBI:36208"/>
        <dbReference type="ChEBI" id="CHEBI:145989"/>
        <dbReference type="ChEBI" id="CHEBI:456216"/>
        <dbReference type="EC" id="2.7.1.71"/>
    </reaction>
</comment>
<dbReference type="PANTHER" id="PTHR21087:SF16">
    <property type="entry name" value="SHIKIMATE KINASE 1, CHLOROPLASTIC"/>
    <property type="match status" value="1"/>
</dbReference>
<dbReference type="Gene3D" id="3.40.50.300">
    <property type="entry name" value="P-loop containing nucleotide triphosphate hydrolases"/>
    <property type="match status" value="1"/>
</dbReference>
<feature type="binding site" evidence="11">
    <location>
        <position position="39"/>
    </location>
    <ligand>
        <name>substrate</name>
    </ligand>
</feature>
<dbReference type="GO" id="GO:0008652">
    <property type="term" value="P:amino acid biosynthetic process"/>
    <property type="evidence" value="ECO:0007669"/>
    <property type="project" value="UniProtKB-KW"/>
</dbReference>
<dbReference type="EC" id="2.7.1.71" evidence="3 11"/>
<comment type="cofactor">
    <cofactor evidence="11">
        <name>Mg(2+)</name>
        <dbReference type="ChEBI" id="CHEBI:18420"/>
    </cofactor>
    <text evidence="11">Binds 1 Mg(2+) ion per subunit.</text>
</comment>
<evidence type="ECO:0000256" key="1">
    <source>
        <dbReference type="ARBA" id="ARBA00004842"/>
    </source>
</evidence>
<evidence type="ECO:0000256" key="11">
    <source>
        <dbReference type="HAMAP-Rule" id="MF_00109"/>
    </source>
</evidence>
<evidence type="ECO:0000256" key="9">
    <source>
        <dbReference type="ARBA" id="ARBA00023141"/>
    </source>
</evidence>
<comment type="caution">
    <text evidence="12">The sequence shown here is derived from an EMBL/GenBank/DDBJ whole genome shotgun (WGS) entry which is preliminary data.</text>
</comment>
<feature type="binding site" evidence="11">
    <location>
        <position position="158"/>
    </location>
    <ligand>
        <name>ATP</name>
        <dbReference type="ChEBI" id="CHEBI:30616"/>
    </ligand>
</feature>
<dbReference type="AlphaFoldDB" id="A0A1U7HHF4"/>
<accession>A0A1U7HHF4</accession>
<dbReference type="InterPro" id="IPR000623">
    <property type="entry name" value="Shikimate_kinase/TSH1"/>
</dbReference>
<feature type="binding site" evidence="11">
    <location>
        <position position="63"/>
    </location>
    <ligand>
        <name>substrate</name>
    </ligand>
</feature>
<dbReference type="PRINTS" id="PR01100">
    <property type="entry name" value="SHIKIMTKNASE"/>
</dbReference>
<comment type="function">
    <text evidence="11">Catalyzes the specific phosphorylation of the 3-hydroxyl group of shikimic acid using ATP as a cosubstrate.</text>
</comment>
<dbReference type="GO" id="GO:0000287">
    <property type="term" value="F:magnesium ion binding"/>
    <property type="evidence" value="ECO:0007669"/>
    <property type="project" value="UniProtKB-UniRule"/>
</dbReference>
<evidence type="ECO:0000256" key="5">
    <source>
        <dbReference type="ARBA" id="ARBA00022679"/>
    </source>
</evidence>
<dbReference type="PROSITE" id="PS01128">
    <property type="entry name" value="SHIKIMATE_KINASE"/>
    <property type="match status" value="1"/>
</dbReference>
<keyword evidence="7 11" id="KW-0418">Kinase</keyword>
<dbReference type="GO" id="GO:0009073">
    <property type="term" value="P:aromatic amino acid family biosynthetic process"/>
    <property type="evidence" value="ECO:0007669"/>
    <property type="project" value="UniProtKB-KW"/>
</dbReference>
<dbReference type="Proteomes" id="UP000186868">
    <property type="component" value="Unassembled WGS sequence"/>
</dbReference>
<dbReference type="GO" id="GO:0005524">
    <property type="term" value="F:ATP binding"/>
    <property type="evidence" value="ECO:0007669"/>
    <property type="project" value="UniProtKB-UniRule"/>
</dbReference>
<dbReference type="InterPro" id="IPR023000">
    <property type="entry name" value="Shikimate_kinase_CS"/>
</dbReference>
<dbReference type="SUPFAM" id="SSF52540">
    <property type="entry name" value="P-loop containing nucleoside triphosphate hydrolases"/>
    <property type="match status" value="1"/>
</dbReference>
<comment type="subunit">
    <text evidence="11">Monomer.</text>
</comment>
<keyword evidence="11" id="KW-0460">Magnesium</keyword>
<dbReference type="GO" id="GO:0009423">
    <property type="term" value="P:chorismate biosynthetic process"/>
    <property type="evidence" value="ECO:0007669"/>
    <property type="project" value="UniProtKB-UniRule"/>
</dbReference>
<organism evidence="12 13">
    <name type="scientific">Hydrococcus rivularis NIES-593</name>
    <dbReference type="NCBI Taxonomy" id="1921803"/>
    <lineage>
        <taxon>Bacteria</taxon>
        <taxon>Bacillati</taxon>
        <taxon>Cyanobacteriota</taxon>
        <taxon>Cyanophyceae</taxon>
        <taxon>Pleurocapsales</taxon>
        <taxon>Hydrococcaceae</taxon>
        <taxon>Hydrococcus</taxon>
    </lineage>
</organism>
<keyword evidence="8 11" id="KW-0067">ATP-binding</keyword>
<evidence type="ECO:0000256" key="2">
    <source>
        <dbReference type="ARBA" id="ARBA00006997"/>
    </source>
</evidence>
<protein>
    <recommendedName>
        <fullName evidence="3 11">Shikimate kinase</fullName>
        <shortName evidence="11">SK</shortName>
        <ecNumber evidence="3 11">2.7.1.71</ecNumber>
    </recommendedName>
</protein>
<feature type="binding site" evidence="11">
    <location>
        <position position="21"/>
    </location>
    <ligand>
        <name>Mg(2+)</name>
        <dbReference type="ChEBI" id="CHEBI:18420"/>
    </ligand>
</feature>
<dbReference type="RefSeq" id="WP_073599623.1">
    <property type="nucleotide sequence ID" value="NZ_MRCB01000011.1"/>
</dbReference>
<evidence type="ECO:0000256" key="6">
    <source>
        <dbReference type="ARBA" id="ARBA00022741"/>
    </source>
</evidence>
<keyword evidence="13" id="KW-1185">Reference proteome</keyword>
<dbReference type="OrthoDB" id="9800332at2"/>
<evidence type="ECO:0000256" key="4">
    <source>
        <dbReference type="ARBA" id="ARBA00022605"/>
    </source>
</evidence>
<comment type="subcellular location">
    <subcellularLocation>
        <location evidence="11">Cytoplasm</location>
    </subcellularLocation>
</comment>
<feature type="binding site" evidence="11">
    <location>
        <begin position="17"/>
        <end position="22"/>
    </location>
    <ligand>
        <name>ATP</name>
        <dbReference type="ChEBI" id="CHEBI:30616"/>
    </ligand>
</feature>
<dbReference type="GO" id="GO:0004765">
    <property type="term" value="F:shikimate kinase activity"/>
    <property type="evidence" value="ECO:0007669"/>
    <property type="project" value="UniProtKB-UniRule"/>
</dbReference>
<dbReference type="Pfam" id="PF01202">
    <property type="entry name" value="SKI"/>
    <property type="match status" value="1"/>
</dbReference>
<comment type="similarity">
    <text evidence="2 11">Belongs to the shikimate kinase family.</text>
</comment>
<dbReference type="InterPro" id="IPR027417">
    <property type="entry name" value="P-loop_NTPase"/>
</dbReference>
<keyword evidence="9 11" id="KW-0057">Aromatic amino acid biosynthesis</keyword>
<gene>
    <name evidence="11" type="primary">aroK</name>
    <name evidence="12" type="ORF">NIES593_11010</name>
</gene>
<dbReference type="CDD" id="cd00464">
    <property type="entry name" value="SK"/>
    <property type="match status" value="1"/>
</dbReference>
<dbReference type="STRING" id="1921803.NIES593_11010"/>
<feature type="binding site" evidence="11">
    <location>
        <position position="122"/>
    </location>
    <ligand>
        <name>ATP</name>
        <dbReference type="ChEBI" id="CHEBI:30616"/>
    </ligand>
</feature>
<dbReference type="InterPro" id="IPR031322">
    <property type="entry name" value="Shikimate/glucono_kinase"/>
</dbReference>
<dbReference type="HAMAP" id="MF_00109">
    <property type="entry name" value="Shikimate_kinase"/>
    <property type="match status" value="1"/>
</dbReference>
<dbReference type="EMBL" id="MRCB01000011">
    <property type="protein sequence ID" value="OKH22989.1"/>
    <property type="molecule type" value="Genomic_DNA"/>
</dbReference>
<keyword evidence="5 11" id="KW-0808">Transferase</keyword>
<keyword evidence="11" id="KW-0963">Cytoplasm</keyword>
<reference evidence="12 13" key="1">
    <citation type="submission" date="2016-11" db="EMBL/GenBank/DDBJ databases">
        <title>Draft Genome Sequences of Nine Cyanobacterial Strains from Diverse Habitats.</title>
        <authorList>
            <person name="Zhu T."/>
            <person name="Hou S."/>
            <person name="Lu X."/>
            <person name="Hess W.R."/>
        </authorList>
    </citation>
    <scope>NUCLEOTIDE SEQUENCE [LARGE SCALE GENOMIC DNA]</scope>
    <source>
        <strain evidence="12 13">NIES-593</strain>
    </source>
</reference>
<keyword evidence="11" id="KW-0479">Metal-binding</keyword>
<dbReference type="GO" id="GO:0005829">
    <property type="term" value="C:cytosol"/>
    <property type="evidence" value="ECO:0007669"/>
    <property type="project" value="TreeGrafter"/>
</dbReference>
<keyword evidence="6 11" id="KW-0547">Nucleotide-binding</keyword>
<feature type="binding site" evidence="11">
    <location>
        <position position="85"/>
    </location>
    <ligand>
        <name>substrate</name>
    </ligand>
</feature>
<evidence type="ECO:0000313" key="12">
    <source>
        <dbReference type="EMBL" id="OKH22989.1"/>
    </source>
</evidence>
<dbReference type="FunFam" id="3.40.50.300:FF:001033">
    <property type="entry name" value="Shikimate kinase 2, chloroplastic"/>
    <property type="match status" value="1"/>
</dbReference>
<sequence>MTNLLQGVSVFLVGIMGTGKTTVGQILAQQLGYRFFDTDVLIERVAGQTINEIFARQGEERFRELETQVLAELSAYTKSVIATGGGIVMRPINWSYLHHGLIVWLDAPVELLQKRLAEDTTRPLLQAADRAEKLSSLLEIRRPLYQQADLQIAIAQNQTPQEITAKLIEQIPTVLKSKATPLEWQ</sequence>
<evidence type="ECO:0000256" key="8">
    <source>
        <dbReference type="ARBA" id="ARBA00022840"/>
    </source>
</evidence>
<feature type="binding site" evidence="11">
    <location>
        <position position="141"/>
    </location>
    <ligand>
        <name>substrate</name>
    </ligand>
</feature>
<evidence type="ECO:0000256" key="3">
    <source>
        <dbReference type="ARBA" id="ARBA00012154"/>
    </source>
</evidence>
<dbReference type="PANTHER" id="PTHR21087">
    <property type="entry name" value="SHIKIMATE KINASE"/>
    <property type="match status" value="1"/>
</dbReference>